<sequence>MFLAAGAERNLIADLAVCCLLLDLADRTALRLLLDCRFDRSRYLRNINGLVTALTEWIFPATSHDESYGN</sequence>
<evidence type="ECO:0000313" key="2">
    <source>
        <dbReference type="Proteomes" id="UP000031843"/>
    </source>
</evidence>
<dbReference type="Proteomes" id="UP000031843">
    <property type="component" value="Chromosome secondary"/>
</dbReference>
<dbReference type="KEGG" id="cbw:RR42_s1002"/>
<keyword evidence="2" id="KW-1185">Reference proteome</keyword>
<dbReference type="EMBL" id="CP010537">
    <property type="protein sequence ID" value="AJG22592.1"/>
    <property type="molecule type" value="Genomic_DNA"/>
</dbReference>
<evidence type="ECO:0000313" key="1">
    <source>
        <dbReference type="EMBL" id="AJG22592.1"/>
    </source>
</evidence>
<dbReference type="AlphaFoldDB" id="A0A0C4YAR0"/>
<accession>A0A0C4YAR0</accession>
<protein>
    <submittedName>
        <fullName evidence="1">Uncharacterized protein</fullName>
    </submittedName>
</protein>
<gene>
    <name evidence="1" type="ORF">RR42_s1002</name>
</gene>
<organism evidence="1 2">
    <name type="scientific">Cupriavidus basilensis</name>
    <dbReference type="NCBI Taxonomy" id="68895"/>
    <lineage>
        <taxon>Bacteria</taxon>
        <taxon>Pseudomonadati</taxon>
        <taxon>Pseudomonadota</taxon>
        <taxon>Betaproteobacteria</taxon>
        <taxon>Burkholderiales</taxon>
        <taxon>Burkholderiaceae</taxon>
        <taxon>Cupriavidus</taxon>
    </lineage>
</organism>
<proteinExistence type="predicted"/>
<name>A0A0C4YAR0_9BURK</name>
<reference evidence="1 2" key="1">
    <citation type="journal article" date="2015" name="Genome Announc.">
        <title>Complete Genome Sequence of Cupriavidus basilensis 4G11, Isolated from the Oak Ridge Field Research Center Site.</title>
        <authorList>
            <person name="Ray J."/>
            <person name="Waters R.J."/>
            <person name="Skerker J.M."/>
            <person name="Kuehl J.V."/>
            <person name="Price M.N."/>
            <person name="Huang J."/>
            <person name="Chakraborty R."/>
            <person name="Arkin A.P."/>
            <person name="Deutschbauer A."/>
        </authorList>
    </citation>
    <scope>NUCLEOTIDE SEQUENCE [LARGE SCALE GENOMIC DNA]</scope>
    <source>
        <strain evidence="1">4G11</strain>
    </source>
</reference>